<feature type="compositionally biased region" description="Low complexity" evidence="2">
    <location>
        <begin position="895"/>
        <end position="904"/>
    </location>
</feature>
<evidence type="ECO:0000313" key="3">
    <source>
        <dbReference type="EMBL" id="CAJ1966423.1"/>
    </source>
</evidence>
<keyword evidence="1" id="KW-0175">Coiled coil</keyword>
<organism evidence="3 4">
    <name type="scientific">Cylindrotheca closterium</name>
    <dbReference type="NCBI Taxonomy" id="2856"/>
    <lineage>
        <taxon>Eukaryota</taxon>
        <taxon>Sar</taxon>
        <taxon>Stramenopiles</taxon>
        <taxon>Ochrophyta</taxon>
        <taxon>Bacillariophyta</taxon>
        <taxon>Bacillariophyceae</taxon>
        <taxon>Bacillariophycidae</taxon>
        <taxon>Bacillariales</taxon>
        <taxon>Bacillariaceae</taxon>
        <taxon>Cylindrotheca</taxon>
    </lineage>
</organism>
<evidence type="ECO:0000313" key="4">
    <source>
        <dbReference type="Proteomes" id="UP001295423"/>
    </source>
</evidence>
<keyword evidence="4" id="KW-1185">Reference proteome</keyword>
<evidence type="ECO:0000256" key="2">
    <source>
        <dbReference type="SAM" id="MobiDB-lite"/>
    </source>
</evidence>
<evidence type="ECO:0000256" key="1">
    <source>
        <dbReference type="SAM" id="Coils"/>
    </source>
</evidence>
<feature type="compositionally biased region" description="Acidic residues" evidence="2">
    <location>
        <begin position="494"/>
        <end position="512"/>
    </location>
</feature>
<feature type="compositionally biased region" description="Low complexity" evidence="2">
    <location>
        <begin position="924"/>
        <end position="934"/>
    </location>
</feature>
<protein>
    <submittedName>
        <fullName evidence="3">Uncharacterized protein</fullName>
    </submittedName>
</protein>
<comment type="caution">
    <text evidence="3">The sequence shown here is derived from an EMBL/GenBank/DDBJ whole genome shotgun (WGS) entry which is preliminary data.</text>
</comment>
<feature type="region of interest" description="Disordered" evidence="2">
    <location>
        <begin position="864"/>
        <end position="950"/>
    </location>
</feature>
<feature type="coiled-coil region" evidence="1">
    <location>
        <begin position="288"/>
        <end position="350"/>
    </location>
</feature>
<gene>
    <name evidence="3" type="ORF">CYCCA115_LOCUS22007</name>
</gene>
<proteinExistence type="predicted"/>
<dbReference type="Proteomes" id="UP001295423">
    <property type="component" value="Unassembled WGS sequence"/>
</dbReference>
<feature type="region of interest" description="Disordered" evidence="2">
    <location>
        <begin position="458"/>
        <end position="628"/>
    </location>
</feature>
<feature type="compositionally biased region" description="Low complexity" evidence="2">
    <location>
        <begin position="875"/>
        <end position="886"/>
    </location>
</feature>
<dbReference type="EMBL" id="CAKOGP040002283">
    <property type="protein sequence ID" value="CAJ1966423.1"/>
    <property type="molecule type" value="Genomic_DNA"/>
</dbReference>
<dbReference type="AlphaFoldDB" id="A0AAD2GBG1"/>
<feature type="compositionally biased region" description="Basic and acidic residues" evidence="2">
    <location>
        <begin position="937"/>
        <end position="950"/>
    </location>
</feature>
<accession>A0AAD2GBG1</accession>
<reference evidence="3" key="1">
    <citation type="submission" date="2023-08" db="EMBL/GenBank/DDBJ databases">
        <authorList>
            <person name="Audoor S."/>
            <person name="Bilcke G."/>
        </authorList>
    </citation>
    <scope>NUCLEOTIDE SEQUENCE</scope>
</reference>
<name>A0AAD2GBG1_9STRA</name>
<sequence>MATLLLANTESLTKLVAQFNCFLLDKEGEPDAYRKPTEFTSALSLIATKTIEHTELEGQMEYSAIEKAIETYGRWLFYSESSCSDLVMATDKRTEPFEPLEEVLNTCEVGALTSKPWTQLVYIKENIIIITGQLQGEANDQKIRLKLRSLFESPEVDISAFLSVVRKVLPTENACMAAPQFHRAAEEREIVPMLLSLIVQAACIPGELDNSLLQEPALENIQRFFYLAFKHGTSTLTGPSDSWYACQYCTRWVLFHAGILPMYVERVKDPNVVVTCGASGYGSMCDMLHNSRTEQQRANEELKEARAALQEASKKRSRDEENLDGLRAELQNANDEMVAKQRRIEELVRQTCVLEDRCSVLEQDPERHSHAEFRALNEALETMKAHADIAHQHNNDTVGELVRYEQQLRRMDTLVDAHVKQYGNPEDIVKIFRQQEAIIRSLQDRIPADSAAASHIGDVRLAQDSNPQGEGDPFNVDDAPDQGNNADNGPEGNFDNEVEGDPAPDNSQEGDDVAPNNGQGSNVDNGPEGNVDNKVQEGDPAPDNSQEGDDVAPDNGQGSNVDNGPEGNVDVDNEVQEGDPAPDNSQEGDDVAPDNGQGSNVDNGPEGNVDNEVQEGDPAPDNSQEGDDDDVVVAIGRYVPCPFTTISGMPCRAFGNVSVCYLDRPRLTTHVNCPLWWPKAESTLVNAVFTVPKYLSVLCSQRMKETSEQGALQKLVKKIDDHEFVETFILSQLSRAKHAAVNHCEKKKDLRFHVTTAVKVEMEKAYAALHNKARPTHGAPPVTRRGDGTYIIAKNFASPYLTNMLQSMSDDLTLTITCSGGKQTKANYLLKRLSNHDDIWGGRCLFPNVKLVLQNDSELFCEPRRRPSSRKRKAVPASAPLAAQAAHRVTTKGVAADPEAAPAPKDQETGGVVADPEAAEKVTAVADPEAAQAAQKVEADPEAAEKVTTV</sequence>